<dbReference type="PANTHER" id="PTHR48081">
    <property type="entry name" value="AB HYDROLASE SUPERFAMILY PROTEIN C4A8.06C"/>
    <property type="match status" value="1"/>
</dbReference>
<dbReference type="AlphaFoldDB" id="A0A167ZP84"/>
<gene>
    <name evidence="3" type="ORF">AAL_05960</name>
</gene>
<accession>A0A167ZP84</accession>
<evidence type="ECO:0000259" key="2">
    <source>
        <dbReference type="Pfam" id="PF07859"/>
    </source>
</evidence>
<sequence>MSRGVARPGPRERAVDLSAREWVLTVAQILWISQTSSAVHIRSHPDLACWGPPAIKLAGTAIRRLLSRKRSDDLDFAQYMGYAGVRYFQNRLSPARIQNLVDPTAKSCKRFAKQHGISHVVIQLVDGTVAHWLGPPDAKRHVFFCHGGGYVAPALYTHVEFAFGFAAPPPHDVAVIVLAYSLSLENANKYPCQLRQAASLLDHLLSQRHISPSSIVLLGDSAGAHVLIGLLLHLKHPNPQVPPVEVEGVFAGAAFVSPWLKVHAPAKSIKSSGMDDVVEPQALAFWASLYLGGAPSDPWNDPLTAPRDWWTHLPVNDVFIAYGKDELLRGGCAEFAEIMQAVHPSTSVCSAAKEVHDHMVLNRFLSLNRPSETADAYVQWMQQHFTKTAKDESSIQAVSESTPA</sequence>
<name>A0A167ZP84_9HYPO</name>
<dbReference type="GO" id="GO:0016787">
    <property type="term" value="F:hydrolase activity"/>
    <property type="evidence" value="ECO:0007669"/>
    <property type="project" value="UniProtKB-KW"/>
</dbReference>
<keyword evidence="1 3" id="KW-0378">Hydrolase</keyword>
<feature type="domain" description="Alpha/beta hydrolase fold-3" evidence="2">
    <location>
        <begin position="142"/>
        <end position="357"/>
    </location>
</feature>
<dbReference type="InterPro" id="IPR029058">
    <property type="entry name" value="AB_hydrolase_fold"/>
</dbReference>
<comment type="caution">
    <text evidence="3">The sequence shown here is derived from an EMBL/GenBank/DDBJ whole genome shotgun (WGS) entry which is preliminary data.</text>
</comment>
<dbReference type="PANTHER" id="PTHR48081:SF31">
    <property type="entry name" value="STERYL ACETYL HYDROLASE MUG81-RELATED"/>
    <property type="match status" value="1"/>
</dbReference>
<dbReference type="OrthoDB" id="2152029at2759"/>
<dbReference type="SUPFAM" id="SSF53474">
    <property type="entry name" value="alpha/beta-Hydrolases"/>
    <property type="match status" value="1"/>
</dbReference>
<dbReference type="InterPro" id="IPR050300">
    <property type="entry name" value="GDXG_lipolytic_enzyme"/>
</dbReference>
<organism evidence="3 4">
    <name type="scientific">Moelleriella libera RCEF 2490</name>
    <dbReference type="NCBI Taxonomy" id="1081109"/>
    <lineage>
        <taxon>Eukaryota</taxon>
        <taxon>Fungi</taxon>
        <taxon>Dikarya</taxon>
        <taxon>Ascomycota</taxon>
        <taxon>Pezizomycotina</taxon>
        <taxon>Sordariomycetes</taxon>
        <taxon>Hypocreomycetidae</taxon>
        <taxon>Hypocreales</taxon>
        <taxon>Clavicipitaceae</taxon>
        <taxon>Moelleriella</taxon>
    </lineage>
</organism>
<evidence type="ECO:0000313" key="4">
    <source>
        <dbReference type="Proteomes" id="UP000078544"/>
    </source>
</evidence>
<keyword evidence="4" id="KW-1185">Reference proteome</keyword>
<dbReference type="STRING" id="1081109.A0A167ZP84"/>
<evidence type="ECO:0000313" key="3">
    <source>
        <dbReference type="EMBL" id="KZZ92928.1"/>
    </source>
</evidence>
<protein>
    <submittedName>
        <fullName evidence="3">Alpha/beta hydrolase fold-3</fullName>
    </submittedName>
</protein>
<reference evidence="3 4" key="1">
    <citation type="journal article" date="2016" name="Genome Biol. Evol.">
        <title>Divergent and convergent evolution of fungal pathogenicity.</title>
        <authorList>
            <person name="Shang Y."/>
            <person name="Xiao G."/>
            <person name="Zheng P."/>
            <person name="Cen K."/>
            <person name="Zhan S."/>
            <person name="Wang C."/>
        </authorList>
    </citation>
    <scope>NUCLEOTIDE SEQUENCE [LARGE SCALE GENOMIC DNA]</scope>
    <source>
        <strain evidence="3 4">RCEF 2490</strain>
    </source>
</reference>
<dbReference type="Gene3D" id="3.40.50.1820">
    <property type="entry name" value="alpha/beta hydrolase"/>
    <property type="match status" value="1"/>
</dbReference>
<dbReference type="Proteomes" id="UP000078544">
    <property type="component" value="Unassembled WGS sequence"/>
</dbReference>
<dbReference type="EMBL" id="AZGY01000014">
    <property type="protein sequence ID" value="KZZ92928.1"/>
    <property type="molecule type" value="Genomic_DNA"/>
</dbReference>
<proteinExistence type="predicted"/>
<dbReference type="Pfam" id="PF07859">
    <property type="entry name" value="Abhydrolase_3"/>
    <property type="match status" value="1"/>
</dbReference>
<evidence type="ECO:0000256" key="1">
    <source>
        <dbReference type="ARBA" id="ARBA00022801"/>
    </source>
</evidence>
<dbReference type="InterPro" id="IPR013094">
    <property type="entry name" value="AB_hydrolase_3"/>
</dbReference>